<feature type="domain" description="Helicase ATP-binding" evidence="8">
    <location>
        <begin position="291"/>
        <end position="458"/>
    </location>
</feature>
<dbReference type="GO" id="GO:0004386">
    <property type="term" value="F:helicase activity"/>
    <property type="evidence" value="ECO:0007669"/>
    <property type="project" value="UniProtKB-KW"/>
</dbReference>
<feature type="compositionally biased region" description="Basic residues" evidence="7">
    <location>
        <begin position="540"/>
        <end position="549"/>
    </location>
</feature>
<comment type="similarity">
    <text evidence="1">Belongs to the DEAD box helicase family. DEAH subfamily.</text>
</comment>
<dbReference type="InterPro" id="IPR027417">
    <property type="entry name" value="P-loop_NTPase"/>
</dbReference>
<dbReference type="InterPro" id="IPR001650">
    <property type="entry name" value="Helicase_C-like"/>
</dbReference>
<evidence type="ECO:0000256" key="2">
    <source>
        <dbReference type="ARBA" id="ARBA00022741"/>
    </source>
</evidence>
<dbReference type="SMART" id="SM00487">
    <property type="entry name" value="DEXDc"/>
    <property type="match status" value="1"/>
</dbReference>
<dbReference type="InterPro" id="IPR014001">
    <property type="entry name" value="Helicase_ATP-bd"/>
</dbReference>
<organism evidence="10 12">
    <name type="scientific">Didymodactylos carnosus</name>
    <dbReference type="NCBI Taxonomy" id="1234261"/>
    <lineage>
        <taxon>Eukaryota</taxon>
        <taxon>Metazoa</taxon>
        <taxon>Spiralia</taxon>
        <taxon>Gnathifera</taxon>
        <taxon>Rotifera</taxon>
        <taxon>Eurotatoria</taxon>
        <taxon>Bdelloidea</taxon>
        <taxon>Philodinida</taxon>
        <taxon>Philodinidae</taxon>
        <taxon>Didymodactylos</taxon>
    </lineage>
</organism>
<evidence type="ECO:0000256" key="5">
    <source>
        <dbReference type="ARBA" id="ARBA00022840"/>
    </source>
</evidence>
<keyword evidence="6" id="KW-0175">Coiled coil</keyword>
<dbReference type="GO" id="GO:0005524">
    <property type="term" value="F:ATP binding"/>
    <property type="evidence" value="ECO:0007669"/>
    <property type="project" value="UniProtKB-KW"/>
</dbReference>
<dbReference type="CDD" id="cd17982">
    <property type="entry name" value="DEXHc_DHX37"/>
    <property type="match status" value="1"/>
</dbReference>
<dbReference type="EMBL" id="CAJNOQ010002309">
    <property type="protein sequence ID" value="CAF0950937.1"/>
    <property type="molecule type" value="Genomic_DNA"/>
</dbReference>
<dbReference type="Proteomes" id="UP000681722">
    <property type="component" value="Unassembled WGS sequence"/>
</dbReference>
<evidence type="ECO:0000259" key="9">
    <source>
        <dbReference type="PROSITE" id="PS51194"/>
    </source>
</evidence>
<keyword evidence="2" id="KW-0547">Nucleotide-binding</keyword>
<keyword evidence="3" id="KW-0378">Hydrolase</keyword>
<accession>A0A814D6A7</accession>
<gene>
    <name evidence="10" type="ORF">GPM918_LOCUS11239</name>
    <name evidence="11" type="ORF">SRO942_LOCUS11238</name>
</gene>
<dbReference type="SMART" id="SM00847">
    <property type="entry name" value="HA2"/>
    <property type="match status" value="1"/>
</dbReference>
<evidence type="ECO:0000256" key="7">
    <source>
        <dbReference type="SAM" id="MobiDB-lite"/>
    </source>
</evidence>
<evidence type="ECO:0000256" key="6">
    <source>
        <dbReference type="SAM" id="Coils"/>
    </source>
</evidence>
<feature type="region of interest" description="Disordered" evidence="7">
    <location>
        <begin position="526"/>
        <end position="557"/>
    </location>
</feature>
<evidence type="ECO:0008006" key="13">
    <source>
        <dbReference type="Google" id="ProtNLM"/>
    </source>
</evidence>
<sequence length="852" mass="97328">MRCRPSFYDKMKKSRLFRRYNKKGRIQKTVVIQQPTTNVAIESVENNNITITTDEQNPFVLPSKKRQTKIIHDKNLKKRKLSKKERKRLEKIIELKEKKANRIELLKKLGDVQIKPTELAQLHSIKKIGEKPKRKRYDSVDKNTTISENVPIIFGRKKRVVSKKIDNVDETIRRPVFLALFYVHIFLPSQELNGATSSDDDDDQVETEINDEDLKRALKCDVTPAPVIIQKEDTRINKKRRFDEDDENDEDKPAIILTNSNPNVHVQVNRTEEIQSVRSKLPIINEEQSIMEAINENSVVLICGETGSGKTTQLPQFLYEAGYTSTGKIIGVTEPRRVAATTMAARVGEELNLSKSEVSYQIRYEGTTTNQTQIKFMTDGVLLKEIKNDFLLTKYSCIIIDEAHERSVYTDVLIGFLSRIVPIRYKHGQPLKLIIMSATLRIEDFIENKTLFKVKPKIINIESRQYPVSIHFNKHTFKDYIQESYKKICKIHRKLPPGGILVFVTGQQEVKQLCTKLKRAFPFKTQNSNQDEPQFLPKTKQIRQRKQKKPKETTLKDIPDIDLNNYSVLPDDEELEQIQSDAEDNDEQREGSLHSDDDDDDDEHQHENVFNVTEPLYVLPLYALLPSDKQARVFQPPPAGCRLCVVATNVAETSITISSIKYVVDCGKVKMKFYDKLTGVSTFRIVWTSKAGANQRSGRAGRTAPGHCYRLYSSAVFNDEFEIYSSPEIAHKPVEDLVLQLKTLNIDHIENFPFPTPPDKQSIYAAEKLLLNLGALETIETSQKSSSKDKLKINRITELGQLISSFPVNPRYGKMLALSYKNQLLQYVIAMVAALSVDEMLITGVVSVNGVG</sequence>
<proteinExistence type="inferred from homology"/>
<dbReference type="PANTHER" id="PTHR18934:SF99">
    <property type="entry name" value="ATP-DEPENDENT RNA HELICASE DHX37-RELATED"/>
    <property type="match status" value="1"/>
</dbReference>
<dbReference type="GO" id="GO:0003723">
    <property type="term" value="F:RNA binding"/>
    <property type="evidence" value="ECO:0007669"/>
    <property type="project" value="TreeGrafter"/>
</dbReference>
<dbReference type="AlphaFoldDB" id="A0A814D6A7"/>
<dbReference type="FunFam" id="3.40.50.300:FF:003770">
    <property type="entry name" value="ATP-dependent RNA helicase DHR1, putative"/>
    <property type="match status" value="1"/>
</dbReference>
<name>A0A814D6A7_9BILA</name>
<dbReference type="CDD" id="cd18791">
    <property type="entry name" value="SF2_C_RHA"/>
    <property type="match status" value="1"/>
</dbReference>
<dbReference type="PROSITE" id="PS51194">
    <property type="entry name" value="HELICASE_CTER"/>
    <property type="match status" value="1"/>
</dbReference>
<dbReference type="GO" id="GO:0000462">
    <property type="term" value="P:maturation of SSU-rRNA from tricistronic rRNA transcript (SSU-rRNA, 5.8S rRNA, LSU-rRNA)"/>
    <property type="evidence" value="ECO:0007669"/>
    <property type="project" value="TreeGrafter"/>
</dbReference>
<evidence type="ECO:0000256" key="1">
    <source>
        <dbReference type="ARBA" id="ARBA00008792"/>
    </source>
</evidence>
<feature type="domain" description="Helicase C-terminal" evidence="9">
    <location>
        <begin position="480"/>
        <end position="745"/>
    </location>
</feature>
<comment type="caution">
    <text evidence="10">The sequence shown here is derived from an EMBL/GenBank/DDBJ whole genome shotgun (WGS) entry which is preliminary data.</text>
</comment>
<evidence type="ECO:0000256" key="4">
    <source>
        <dbReference type="ARBA" id="ARBA00022806"/>
    </source>
</evidence>
<dbReference type="Gene3D" id="1.20.120.1080">
    <property type="match status" value="1"/>
</dbReference>
<dbReference type="PROSITE" id="PS00690">
    <property type="entry name" value="DEAH_ATP_HELICASE"/>
    <property type="match status" value="1"/>
</dbReference>
<reference evidence="10" key="1">
    <citation type="submission" date="2021-02" db="EMBL/GenBank/DDBJ databases">
        <authorList>
            <person name="Nowell W R."/>
        </authorList>
    </citation>
    <scope>NUCLEOTIDE SEQUENCE</scope>
</reference>
<dbReference type="InterPro" id="IPR007502">
    <property type="entry name" value="Helicase-assoc_dom"/>
</dbReference>
<dbReference type="GO" id="GO:0016787">
    <property type="term" value="F:hydrolase activity"/>
    <property type="evidence" value="ECO:0007669"/>
    <property type="project" value="UniProtKB-KW"/>
</dbReference>
<dbReference type="OrthoDB" id="10025033at2759"/>
<dbReference type="SMART" id="SM00490">
    <property type="entry name" value="HELICc"/>
    <property type="match status" value="1"/>
</dbReference>
<dbReference type="Pfam" id="PF00270">
    <property type="entry name" value="DEAD"/>
    <property type="match status" value="1"/>
</dbReference>
<keyword evidence="5" id="KW-0067">ATP-binding</keyword>
<dbReference type="Pfam" id="PF21010">
    <property type="entry name" value="HA2_C"/>
    <property type="match status" value="1"/>
</dbReference>
<evidence type="ECO:0000256" key="3">
    <source>
        <dbReference type="ARBA" id="ARBA00022801"/>
    </source>
</evidence>
<evidence type="ECO:0000259" key="8">
    <source>
        <dbReference type="PROSITE" id="PS51192"/>
    </source>
</evidence>
<dbReference type="EMBL" id="CAJOBC010002308">
    <property type="protein sequence ID" value="CAF3726643.1"/>
    <property type="molecule type" value="Genomic_DNA"/>
</dbReference>
<keyword evidence="4" id="KW-0347">Helicase</keyword>
<dbReference type="InterPro" id="IPR011545">
    <property type="entry name" value="DEAD/DEAH_box_helicase_dom"/>
</dbReference>
<dbReference type="Proteomes" id="UP000663829">
    <property type="component" value="Unassembled WGS sequence"/>
</dbReference>
<keyword evidence="12" id="KW-1185">Reference proteome</keyword>
<feature type="region of interest" description="Disordered" evidence="7">
    <location>
        <begin position="581"/>
        <end position="605"/>
    </location>
</feature>
<evidence type="ECO:0000313" key="12">
    <source>
        <dbReference type="Proteomes" id="UP000663829"/>
    </source>
</evidence>
<evidence type="ECO:0000313" key="11">
    <source>
        <dbReference type="EMBL" id="CAF3726643.1"/>
    </source>
</evidence>
<evidence type="ECO:0000313" key="10">
    <source>
        <dbReference type="EMBL" id="CAF0950937.1"/>
    </source>
</evidence>
<feature type="coiled-coil region" evidence="6">
    <location>
        <begin position="79"/>
        <end position="106"/>
    </location>
</feature>
<dbReference type="InterPro" id="IPR002464">
    <property type="entry name" value="DNA/RNA_helicase_DEAH_CS"/>
</dbReference>
<protein>
    <recommendedName>
        <fullName evidence="13">ATP-dependent RNA helicase DHX37</fullName>
    </recommendedName>
</protein>
<dbReference type="SUPFAM" id="SSF52540">
    <property type="entry name" value="P-loop containing nucleoside triphosphate hydrolases"/>
    <property type="match status" value="1"/>
</dbReference>
<dbReference type="FunFam" id="3.40.50.300:FF:002693">
    <property type="entry name" value="Predicted protein"/>
    <property type="match status" value="1"/>
</dbReference>
<dbReference type="PANTHER" id="PTHR18934">
    <property type="entry name" value="ATP-DEPENDENT RNA HELICASE"/>
    <property type="match status" value="1"/>
</dbReference>
<dbReference type="PROSITE" id="PS51192">
    <property type="entry name" value="HELICASE_ATP_BIND_1"/>
    <property type="match status" value="1"/>
</dbReference>
<dbReference type="Pfam" id="PF00271">
    <property type="entry name" value="Helicase_C"/>
    <property type="match status" value="1"/>
</dbReference>
<dbReference type="GO" id="GO:0005730">
    <property type="term" value="C:nucleolus"/>
    <property type="evidence" value="ECO:0007669"/>
    <property type="project" value="TreeGrafter"/>
</dbReference>
<dbReference type="Gene3D" id="3.40.50.300">
    <property type="entry name" value="P-loop containing nucleotide triphosphate hydrolases"/>
    <property type="match status" value="3"/>
</dbReference>